<dbReference type="Pfam" id="PF06742">
    <property type="entry name" value="DUF1214"/>
    <property type="match status" value="1"/>
</dbReference>
<organism evidence="4 5">
    <name type="scientific">Aspergillus lucknowensis</name>
    <dbReference type="NCBI Taxonomy" id="176173"/>
    <lineage>
        <taxon>Eukaryota</taxon>
        <taxon>Fungi</taxon>
        <taxon>Dikarya</taxon>
        <taxon>Ascomycota</taxon>
        <taxon>Pezizomycotina</taxon>
        <taxon>Eurotiomycetes</taxon>
        <taxon>Eurotiomycetidae</taxon>
        <taxon>Eurotiales</taxon>
        <taxon>Aspergillaceae</taxon>
        <taxon>Aspergillus</taxon>
        <taxon>Aspergillus subgen. Nidulantes</taxon>
    </lineage>
</organism>
<evidence type="ECO:0000259" key="3">
    <source>
        <dbReference type="Pfam" id="PF06863"/>
    </source>
</evidence>
<dbReference type="Proteomes" id="UP001610432">
    <property type="component" value="Unassembled WGS sequence"/>
</dbReference>
<dbReference type="PANTHER" id="PTHR36509:SF2">
    <property type="entry name" value="BLL3101 PROTEIN"/>
    <property type="match status" value="1"/>
</dbReference>
<evidence type="ECO:0000256" key="1">
    <source>
        <dbReference type="SAM" id="SignalP"/>
    </source>
</evidence>
<dbReference type="InterPro" id="IPR010679">
    <property type="entry name" value="DUF1254"/>
</dbReference>
<gene>
    <name evidence="4" type="ORF">BJX67DRAFT_228759</name>
</gene>
<keyword evidence="5" id="KW-1185">Reference proteome</keyword>
<feature type="domain" description="DUF1214" evidence="2">
    <location>
        <begin position="357"/>
        <end position="462"/>
    </location>
</feature>
<feature type="domain" description="DUF1254" evidence="3">
    <location>
        <begin position="61"/>
        <end position="204"/>
    </location>
</feature>
<dbReference type="PANTHER" id="PTHR36509">
    <property type="entry name" value="BLL3101 PROTEIN"/>
    <property type="match status" value="1"/>
</dbReference>
<evidence type="ECO:0000313" key="4">
    <source>
        <dbReference type="EMBL" id="KAL2864113.1"/>
    </source>
</evidence>
<dbReference type="Gene3D" id="2.60.40.1610">
    <property type="entry name" value="Domain of unknown function DUF1254"/>
    <property type="match status" value="1"/>
</dbReference>
<keyword evidence="1" id="KW-0732">Signal</keyword>
<feature type="signal peptide" evidence="1">
    <location>
        <begin position="1"/>
        <end position="19"/>
    </location>
</feature>
<dbReference type="InterPro" id="IPR010621">
    <property type="entry name" value="DUF1214"/>
</dbReference>
<dbReference type="EMBL" id="JBFXLQ010000044">
    <property type="protein sequence ID" value="KAL2864113.1"/>
    <property type="molecule type" value="Genomic_DNA"/>
</dbReference>
<comment type="caution">
    <text evidence="4">The sequence shown here is derived from an EMBL/GenBank/DDBJ whole genome shotgun (WGS) entry which is preliminary data.</text>
</comment>
<accession>A0ABR4LHV8</accession>
<dbReference type="Gene3D" id="2.60.120.600">
    <property type="entry name" value="Domain of unknown function DUF1214, C-terminal domain"/>
    <property type="match status" value="1"/>
</dbReference>
<name>A0ABR4LHV8_9EURO</name>
<dbReference type="Pfam" id="PF06863">
    <property type="entry name" value="DUF1254"/>
    <property type="match status" value="1"/>
</dbReference>
<dbReference type="RefSeq" id="XP_070883092.1">
    <property type="nucleotide sequence ID" value="XM_071025885.1"/>
</dbReference>
<reference evidence="4 5" key="1">
    <citation type="submission" date="2024-07" db="EMBL/GenBank/DDBJ databases">
        <title>Section-level genome sequencing and comparative genomics of Aspergillus sections Usti and Cavernicolus.</title>
        <authorList>
            <consortium name="Lawrence Berkeley National Laboratory"/>
            <person name="Nybo J.L."/>
            <person name="Vesth T.C."/>
            <person name="Theobald S."/>
            <person name="Frisvad J.C."/>
            <person name="Larsen T.O."/>
            <person name="Kjaerboelling I."/>
            <person name="Rothschild-Mancinelli K."/>
            <person name="Lyhne E.K."/>
            <person name="Kogle M.E."/>
            <person name="Barry K."/>
            <person name="Clum A."/>
            <person name="Na H."/>
            <person name="Ledsgaard L."/>
            <person name="Lin J."/>
            <person name="Lipzen A."/>
            <person name="Kuo A."/>
            <person name="Riley R."/>
            <person name="Mondo S."/>
            <person name="Labutti K."/>
            <person name="Haridas S."/>
            <person name="Pangalinan J."/>
            <person name="Salamov A.A."/>
            <person name="Simmons B.A."/>
            <person name="Magnuson J.K."/>
            <person name="Chen J."/>
            <person name="Drula E."/>
            <person name="Henrissat B."/>
            <person name="Wiebenga A."/>
            <person name="Lubbers R.J."/>
            <person name="Gomes A.C."/>
            <person name="Macurrencykelacurrency M.R."/>
            <person name="Stajich J."/>
            <person name="Grigoriev I.V."/>
            <person name="Mortensen U.H."/>
            <person name="De Vries R.P."/>
            <person name="Baker S.E."/>
            <person name="Andersen M.R."/>
        </authorList>
    </citation>
    <scope>NUCLEOTIDE SEQUENCE [LARGE SCALE GENOMIC DNA]</scope>
    <source>
        <strain evidence="4 5">CBS 449.75</strain>
    </source>
</reference>
<sequence length="483" mass="52938">MYHTLWATVALATLGVASGGSHDPANLTAEEATEFALIYGFPLTPFTTYAFTAFAAAGATNTFAHARELSTVHDKTIVRPNADTLYSTVLIDLSENDLILDVSAIEDRYWVFPFYDVYSNNYANIGSVEGSPPGRYLIRYGPAVRQEPGVQLCYLATLKSECQHGIVGLVNSPTPYGLVLPRILLKNNGTGLEAVHEIQDEMSVKLVNRESRHAPPLTVAMLNSSLPEDPITRALQLTARIAPYNPPREISDFHRVKTTLTAAGIWDGRYHQRVRNLTAVAAAAQASVTTAVNQPENIMSLENNWIQLTPEAQGDFGTNYEMRAFVAGWGYLALRASESLYPMYTPGGEVGGRFSLGPDEAYLFTFSTKPPLNDKGFWSLTAYGPDLYLIPNELDRYSLGDRSNLTYSDGQPIYDGGDRDESFQIVVQPADVVPPGNWTSNWLPAPTGGGDFDVTLRFYAPSDELSNGGWTFPKVEKITALKA</sequence>
<feature type="chain" id="PRO_5046972636" description="DUF1254-domain-containing protein" evidence="1">
    <location>
        <begin position="20"/>
        <end position="483"/>
    </location>
</feature>
<protein>
    <recommendedName>
        <fullName evidence="6">DUF1254-domain-containing protein</fullName>
    </recommendedName>
</protein>
<dbReference type="InterPro" id="IPR037050">
    <property type="entry name" value="DUF1254_sf"/>
</dbReference>
<dbReference type="GeneID" id="98140957"/>
<evidence type="ECO:0008006" key="6">
    <source>
        <dbReference type="Google" id="ProtNLM"/>
    </source>
</evidence>
<evidence type="ECO:0000259" key="2">
    <source>
        <dbReference type="Pfam" id="PF06742"/>
    </source>
</evidence>
<dbReference type="SUPFAM" id="SSF160935">
    <property type="entry name" value="VPA0735-like"/>
    <property type="match status" value="1"/>
</dbReference>
<dbReference type="InterPro" id="IPR037049">
    <property type="entry name" value="DUF1214_C_sf"/>
</dbReference>
<evidence type="ECO:0000313" key="5">
    <source>
        <dbReference type="Proteomes" id="UP001610432"/>
    </source>
</evidence>
<proteinExistence type="predicted"/>